<name>A0A401TMG9_CHIPU</name>
<accession>A0A401TMG9</accession>
<gene>
    <name evidence="2" type="ORF">chiPu_0027895</name>
</gene>
<evidence type="ECO:0000256" key="1">
    <source>
        <dbReference type="SAM" id="MobiDB-lite"/>
    </source>
</evidence>
<protein>
    <submittedName>
        <fullName evidence="2">Uncharacterized protein</fullName>
    </submittedName>
</protein>
<sequence length="221" mass="23683">MEEEEGGGPRHIPSSGPALRLAGGVRPERESPAQPARLAPGAGDNGAWRPDHRGQRDPGEAGGRTGHQHDAAARAAGAVGQEQAGRPLPHVLRAAQAQTPTRPGQGWVAEPQPRDPPPQTQLRTPHFGHLLLMGGGRRGEEQCGRGVGWGGGEDKRRPPPPNLFPESRNSRHSGRPRATPSRTDRRTMILQHLGLFAFPDGQRNAASTLRGGWDQLLRDVS</sequence>
<evidence type="ECO:0000313" key="2">
    <source>
        <dbReference type="EMBL" id="GCC43813.1"/>
    </source>
</evidence>
<comment type="caution">
    <text evidence="2">The sequence shown here is derived from an EMBL/GenBank/DDBJ whole genome shotgun (WGS) entry which is preliminary data.</text>
</comment>
<organism evidence="2 3">
    <name type="scientific">Chiloscyllium punctatum</name>
    <name type="common">Brownbanded bambooshark</name>
    <name type="synonym">Hemiscyllium punctatum</name>
    <dbReference type="NCBI Taxonomy" id="137246"/>
    <lineage>
        <taxon>Eukaryota</taxon>
        <taxon>Metazoa</taxon>
        <taxon>Chordata</taxon>
        <taxon>Craniata</taxon>
        <taxon>Vertebrata</taxon>
        <taxon>Chondrichthyes</taxon>
        <taxon>Elasmobranchii</taxon>
        <taxon>Galeomorphii</taxon>
        <taxon>Galeoidea</taxon>
        <taxon>Orectolobiformes</taxon>
        <taxon>Hemiscylliidae</taxon>
        <taxon>Chiloscyllium</taxon>
    </lineage>
</organism>
<dbReference type="EMBL" id="BEZZ01117023">
    <property type="protein sequence ID" value="GCC43813.1"/>
    <property type="molecule type" value="Genomic_DNA"/>
</dbReference>
<feature type="region of interest" description="Disordered" evidence="1">
    <location>
        <begin position="1"/>
        <end position="185"/>
    </location>
</feature>
<keyword evidence="3" id="KW-1185">Reference proteome</keyword>
<feature type="compositionally biased region" description="Basic and acidic residues" evidence="1">
    <location>
        <begin position="49"/>
        <end position="59"/>
    </location>
</feature>
<proteinExistence type="predicted"/>
<evidence type="ECO:0000313" key="3">
    <source>
        <dbReference type="Proteomes" id="UP000287033"/>
    </source>
</evidence>
<dbReference type="Proteomes" id="UP000287033">
    <property type="component" value="Unassembled WGS sequence"/>
</dbReference>
<dbReference type="AlphaFoldDB" id="A0A401TMG9"/>
<reference evidence="2 3" key="1">
    <citation type="journal article" date="2018" name="Nat. Ecol. Evol.">
        <title>Shark genomes provide insights into elasmobranch evolution and the origin of vertebrates.</title>
        <authorList>
            <person name="Hara Y"/>
            <person name="Yamaguchi K"/>
            <person name="Onimaru K"/>
            <person name="Kadota M"/>
            <person name="Koyanagi M"/>
            <person name="Keeley SD"/>
            <person name="Tatsumi K"/>
            <person name="Tanaka K"/>
            <person name="Motone F"/>
            <person name="Kageyama Y"/>
            <person name="Nozu R"/>
            <person name="Adachi N"/>
            <person name="Nishimura O"/>
            <person name="Nakagawa R"/>
            <person name="Tanegashima C"/>
            <person name="Kiyatake I"/>
            <person name="Matsumoto R"/>
            <person name="Murakumo K"/>
            <person name="Nishida K"/>
            <person name="Terakita A"/>
            <person name="Kuratani S"/>
            <person name="Sato K"/>
            <person name="Hyodo S Kuraku.S."/>
        </authorList>
    </citation>
    <scope>NUCLEOTIDE SEQUENCE [LARGE SCALE GENOMIC DNA]</scope>
</reference>
<feature type="compositionally biased region" description="Low complexity" evidence="1">
    <location>
        <begin position="73"/>
        <end position="86"/>
    </location>
</feature>